<protein>
    <recommendedName>
        <fullName evidence="8">DNA-directed RNA polymerase II subunit GRINL1A</fullName>
    </recommendedName>
    <alternativeName>
        <fullName evidence="10">DNA-directed RNA polymerase II subunit M</fullName>
    </alternativeName>
    <alternativeName>
        <fullName evidence="9">Glutamate receptor-like protein 1A</fullName>
    </alternativeName>
</protein>
<keyword evidence="4" id="KW-0597">Phosphoprotein</keyword>
<reference evidence="12" key="3">
    <citation type="submission" date="2025-09" db="UniProtKB">
        <authorList>
            <consortium name="Ensembl"/>
        </authorList>
    </citation>
    <scope>IDENTIFICATION</scope>
    <source>
        <strain evidence="12">Brown Norway</strain>
    </source>
</reference>
<evidence type="ECO:0000256" key="8">
    <source>
        <dbReference type="ARBA" id="ARBA00024236"/>
    </source>
</evidence>
<dbReference type="PANTHER" id="PTHR23171:SF5">
    <property type="entry name" value="DNA-DIRECTED RNA POLYMERASE II SUBUNIT GRINL1A"/>
    <property type="match status" value="1"/>
</dbReference>
<dbReference type="PANTHER" id="PTHR23171">
    <property type="entry name" value="GDOWN1"/>
    <property type="match status" value="1"/>
</dbReference>
<dbReference type="Ensembl" id="ENSRNOT00000142378.1">
    <property type="protein sequence ID" value="ENSRNOP00000103710.1"/>
    <property type="gene ID" value="ENSRNOG00000081144.1"/>
</dbReference>
<reference evidence="12" key="1">
    <citation type="submission" date="2024-01" db="EMBL/GenBank/DDBJ databases">
        <title>GRCr8: a new rat reference genome assembly contstructed from accurate long reads and long range scaffolding.</title>
        <authorList>
            <person name="Doris P.A."/>
            <person name="Kalbfleisch T."/>
            <person name="Li K."/>
            <person name="Howe K."/>
            <person name="Wood J."/>
        </authorList>
    </citation>
    <scope>NUCLEOTIDE SEQUENCE [LARGE SCALE GENOMIC DNA]</scope>
    <source>
        <strain evidence="12">Brown Norway</strain>
    </source>
</reference>
<name>A0ABK0LH87_RAT</name>
<keyword evidence="13" id="KW-1185">Reference proteome</keyword>
<comment type="subcellular location">
    <subcellularLocation>
        <location evidence="1">Nucleus</location>
    </subcellularLocation>
</comment>
<evidence type="ECO:0000256" key="5">
    <source>
        <dbReference type="ARBA" id="ARBA00023054"/>
    </source>
</evidence>
<evidence type="ECO:0000256" key="9">
    <source>
        <dbReference type="ARBA" id="ARBA00029649"/>
    </source>
</evidence>
<feature type="region of interest" description="Disordered" evidence="11">
    <location>
        <begin position="196"/>
        <end position="224"/>
    </location>
</feature>
<evidence type="ECO:0000313" key="13">
    <source>
        <dbReference type="Proteomes" id="UP000002494"/>
    </source>
</evidence>
<feature type="region of interest" description="Disordered" evidence="11">
    <location>
        <begin position="164"/>
        <end position="183"/>
    </location>
</feature>
<evidence type="ECO:0000256" key="10">
    <source>
        <dbReference type="ARBA" id="ARBA00033073"/>
    </source>
</evidence>
<evidence type="ECO:0000256" key="4">
    <source>
        <dbReference type="ARBA" id="ARBA00022553"/>
    </source>
</evidence>
<feature type="compositionally biased region" description="Polar residues" evidence="11">
    <location>
        <begin position="173"/>
        <end position="183"/>
    </location>
</feature>
<dbReference type="Pfam" id="PF15328">
    <property type="entry name" value="GCOM2"/>
    <property type="match status" value="1"/>
</dbReference>
<dbReference type="InterPro" id="IPR051375">
    <property type="entry name" value="Tuftelin_GRINL1A/MYZAP/CCD68"/>
</dbReference>
<proteinExistence type="inferred from homology"/>
<feature type="compositionally biased region" description="Polar residues" evidence="11">
    <location>
        <begin position="249"/>
        <end position="270"/>
    </location>
</feature>
<keyword evidence="6" id="KW-0804">Transcription</keyword>
<sequence>MCSLPRGFEPPVPEDVGQQSLAELRERLRRQERLLRKEKFIFKLPDKGKKISDTTAKLKAAISESEEVRGRTELLHPVSDDCKLRHKATTRVDTDIDKAQNSDLMLDTSSLVPECSAVDTESSKTTSETQGPTQLTHKENEETLETGCTVNTSPSACITAQAPPSEVNEHLPQHSSQAEEVSSSVDSLFITKLQKITTTDQTEPSEENTSTENFPELQSETPKKPHYMTVLEMRARNPVPPPHKFKTNVLPTQQSDSPSHCQRAQSPASSEEQRRRAGQHLDDVTAALLLLLHPLPAQWLSIEESLALQKEQKQNYEKMRAKLAAQKLAERLNITMQSYNPEGESSGRYREVRGPEFKSQQPHGGSQPSVMRPDALFWCVCR</sequence>
<comment type="similarity">
    <text evidence="2">Belongs to the GRINL1 family.</text>
</comment>
<evidence type="ECO:0000256" key="1">
    <source>
        <dbReference type="ARBA" id="ARBA00004123"/>
    </source>
</evidence>
<evidence type="ECO:0000313" key="12">
    <source>
        <dbReference type="Ensembl" id="ENSRNOP00000103710.1"/>
    </source>
</evidence>
<reference evidence="12" key="2">
    <citation type="submission" date="2025-08" db="UniProtKB">
        <authorList>
            <consortium name="Ensembl"/>
        </authorList>
    </citation>
    <scope>IDENTIFICATION</scope>
    <source>
        <strain evidence="12">Brown Norway</strain>
    </source>
</reference>
<organism evidence="12 13">
    <name type="scientific">Rattus norvegicus</name>
    <name type="common">Rat</name>
    <dbReference type="NCBI Taxonomy" id="10116"/>
    <lineage>
        <taxon>Eukaryota</taxon>
        <taxon>Metazoa</taxon>
        <taxon>Chordata</taxon>
        <taxon>Craniata</taxon>
        <taxon>Vertebrata</taxon>
        <taxon>Euteleostomi</taxon>
        <taxon>Mammalia</taxon>
        <taxon>Eutheria</taxon>
        <taxon>Euarchontoglires</taxon>
        <taxon>Glires</taxon>
        <taxon>Rodentia</taxon>
        <taxon>Myomorpha</taxon>
        <taxon>Muroidea</taxon>
        <taxon>Muridae</taxon>
        <taxon>Murinae</taxon>
        <taxon>Rattus</taxon>
    </lineage>
</organism>
<dbReference type="InterPro" id="IPR026213">
    <property type="entry name" value="GRINL1"/>
</dbReference>
<evidence type="ECO:0000256" key="2">
    <source>
        <dbReference type="ARBA" id="ARBA00009876"/>
    </source>
</evidence>
<dbReference type="GeneTree" id="ENSGT00950000183065"/>
<accession>A0ABK0LH87</accession>
<evidence type="ECO:0000256" key="3">
    <source>
        <dbReference type="ARBA" id="ARBA00022478"/>
    </source>
</evidence>
<feature type="region of interest" description="Disordered" evidence="11">
    <location>
        <begin position="236"/>
        <end position="278"/>
    </location>
</feature>
<evidence type="ECO:0000256" key="11">
    <source>
        <dbReference type="SAM" id="MobiDB-lite"/>
    </source>
</evidence>
<evidence type="ECO:0000256" key="7">
    <source>
        <dbReference type="ARBA" id="ARBA00023242"/>
    </source>
</evidence>
<dbReference type="Proteomes" id="UP000002494">
    <property type="component" value="Chromosome 19"/>
</dbReference>
<keyword evidence="5" id="KW-0175">Coiled coil</keyword>
<dbReference type="PRINTS" id="PR02085">
    <property type="entry name" value="POLR2GRINL1"/>
</dbReference>
<keyword evidence="7" id="KW-0539">Nucleus</keyword>
<keyword evidence="3" id="KW-0240">DNA-directed RNA polymerase</keyword>
<evidence type="ECO:0000256" key="6">
    <source>
        <dbReference type="ARBA" id="ARBA00023163"/>
    </source>
</evidence>